<gene>
    <name evidence="3" type="ORF">Ae201684_003952</name>
</gene>
<feature type="compositionally biased region" description="Basic and acidic residues" evidence="1">
    <location>
        <begin position="256"/>
        <end position="272"/>
    </location>
</feature>
<dbReference type="InterPro" id="IPR019339">
    <property type="entry name" value="CIR_N_dom"/>
</dbReference>
<dbReference type="VEuPathDB" id="FungiDB:AeMF1_010257"/>
<dbReference type="GO" id="GO:0003714">
    <property type="term" value="F:transcription corepressor activity"/>
    <property type="evidence" value="ECO:0007669"/>
    <property type="project" value="InterPro"/>
</dbReference>
<protein>
    <recommendedName>
        <fullName evidence="2">CBF1-interacting co-repressor CIR N-terminal domain-containing protein</fullName>
    </recommendedName>
</protein>
<accession>A0A6G0XJN0</accession>
<organism evidence="3 4">
    <name type="scientific">Aphanomyces euteiches</name>
    <dbReference type="NCBI Taxonomy" id="100861"/>
    <lineage>
        <taxon>Eukaryota</taxon>
        <taxon>Sar</taxon>
        <taxon>Stramenopiles</taxon>
        <taxon>Oomycota</taxon>
        <taxon>Saprolegniomycetes</taxon>
        <taxon>Saprolegniales</taxon>
        <taxon>Verrucalvaceae</taxon>
        <taxon>Aphanomyces</taxon>
    </lineage>
</organism>
<dbReference type="EMBL" id="VJMJ01000048">
    <property type="protein sequence ID" value="KAF0740575.1"/>
    <property type="molecule type" value="Genomic_DNA"/>
</dbReference>
<evidence type="ECO:0000313" key="4">
    <source>
        <dbReference type="Proteomes" id="UP000481153"/>
    </source>
</evidence>
<dbReference type="OrthoDB" id="6253837at2759"/>
<feature type="domain" description="CBF1-interacting co-repressor CIR N-terminal" evidence="2">
    <location>
        <begin position="12"/>
        <end position="48"/>
    </location>
</feature>
<reference evidence="3 4" key="1">
    <citation type="submission" date="2019-07" db="EMBL/GenBank/DDBJ databases">
        <title>Genomics analysis of Aphanomyces spp. identifies a new class of oomycete effector associated with host adaptation.</title>
        <authorList>
            <person name="Gaulin E."/>
        </authorList>
    </citation>
    <scope>NUCLEOTIDE SEQUENCE [LARGE SCALE GENOMIC DNA]</scope>
    <source>
        <strain evidence="3 4">ATCC 201684</strain>
    </source>
</reference>
<dbReference type="InterPro" id="IPR040014">
    <property type="entry name" value="CIR1"/>
</dbReference>
<dbReference type="Pfam" id="PF10197">
    <property type="entry name" value="Cir_N"/>
    <property type="match status" value="1"/>
</dbReference>
<dbReference type="PANTHER" id="PTHR13151:SF2">
    <property type="entry name" value="COREPRESSOR INTERACTING WITH RBPJ 1"/>
    <property type="match status" value="1"/>
</dbReference>
<dbReference type="AlphaFoldDB" id="A0A6G0XJN0"/>
<sequence length="307" mass="35707">MGGGLKFLNLKGWHPSNQQNQKRIWIAEQKAKAKEQSERDAAREVHKDNELLRYQQVAATKGDTDAMRRMDAQQVSFMYQAPPGLKKVEEEKEENNPDDDDAVKAFRNKFEKKGVDRSLLIKPLEKYVGRKPSEPVTIAEQVERFPMLKNAPVEGEYTSNIRVNFNPVGMRIRNVRCARCQQWGHVSLDRECPMRDHNPNDAFRQSIEDPMSYINQQRKKDDLSLRQRALPLEMAQGTNEFEMLASDDDGGGSGDDMERKFLASLSTKEKKQLLKKLKKESKEPKEKKRKHKDKKEERKKRHRKDSD</sequence>
<dbReference type="PANTHER" id="PTHR13151">
    <property type="entry name" value="CBF1 INTERACTING COREPRESSOR CIR"/>
    <property type="match status" value="1"/>
</dbReference>
<proteinExistence type="predicted"/>
<evidence type="ECO:0000313" key="3">
    <source>
        <dbReference type="EMBL" id="KAF0740575.1"/>
    </source>
</evidence>
<evidence type="ECO:0000256" key="1">
    <source>
        <dbReference type="SAM" id="MobiDB-lite"/>
    </source>
</evidence>
<dbReference type="GO" id="GO:0005634">
    <property type="term" value="C:nucleus"/>
    <property type="evidence" value="ECO:0007669"/>
    <property type="project" value="TreeGrafter"/>
</dbReference>
<name>A0A6G0XJN0_9STRA</name>
<feature type="compositionally biased region" description="Basic residues" evidence="1">
    <location>
        <begin position="287"/>
        <end position="307"/>
    </location>
</feature>
<evidence type="ECO:0000259" key="2">
    <source>
        <dbReference type="SMART" id="SM01083"/>
    </source>
</evidence>
<comment type="caution">
    <text evidence="3">The sequence shown here is derived from an EMBL/GenBank/DDBJ whole genome shotgun (WGS) entry which is preliminary data.</text>
</comment>
<keyword evidence="4" id="KW-1185">Reference proteome</keyword>
<feature type="region of interest" description="Disordered" evidence="1">
    <location>
        <begin position="238"/>
        <end position="307"/>
    </location>
</feature>
<dbReference type="Proteomes" id="UP000481153">
    <property type="component" value="Unassembled WGS sequence"/>
</dbReference>
<dbReference type="SMART" id="SM01083">
    <property type="entry name" value="Cir_N"/>
    <property type="match status" value="1"/>
</dbReference>